<keyword evidence="2" id="KW-0812">Transmembrane</keyword>
<sequence>MKMKTWLKNMFNCSKTQKVIIIFITSLPLMVLLPNIFHEMPEKFPYINTLLTNNPLKQNQPINQPPTPTGYHPLKNSPASTNISNKT</sequence>
<reference evidence="3" key="1">
    <citation type="submission" date="2020-12" db="EMBL/GenBank/DDBJ databases">
        <title>A high-quality reference genome for a parasitic bivalve with doubly uniparental inheritance (Bivalvia: Unionida).</title>
        <authorList>
            <person name="Smith C.H."/>
        </authorList>
    </citation>
    <scope>NUCLEOTIDE SEQUENCE</scope>
    <source>
        <strain evidence="3">PohiBra071</strain>
    </source>
</reference>
<organism evidence="3">
    <name type="scientific">Potamilus streckersoni</name>
    <dbReference type="NCBI Taxonomy" id="2493646"/>
    <lineage>
        <taxon>Eukaryota</taxon>
        <taxon>Metazoa</taxon>
        <taxon>Spiralia</taxon>
        <taxon>Lophotrochozoa</taxon>
        <taxon>Mollusca</taxon>
        <taxon>Bivalvia</taxon>
        <taxon>Autobranchia</taxon>
        <taxon>Heteroconchia</taxon>
        <taxon>Palaeoheterodonta</taxon>
        <taxon>Unionida</taxon>
        <taxon>Unionoidea</taxon>
        <taxon>Unionidae</taxon>
        <taxon>Ambleminae</taxon>
        <taxon>Lampsilini</taxon>
        <taxon>Potamilus</taxon>
    </lineage>
</organism>
<accession>A0A7U0FMI6</accession>
<keyword evidence="2" id="KW-1133">Transmembrane helix</keyword>
<feature type="region of interest" description="Disordered" evidence="1">
    <location>
        <begin position="55"/>
        <end position="87"/>
    </location>
</feature>
<evidence type="ECO:0000313" key="3">
    <source>
        <dbReference type="EMBL" id="QQV68447.1"/>
    </source>
</evidence>
<evidence type="ECO:0000256" key="2">
    <source>
        <dbReference type="SAM" id="Phobius"/>
    </source>
</evidence>
<evidence type="ECO:0000256" key="1">
    <source>
        <dbReference type="SAM" id="MobiDB-lite"/>
    </source>
</evidence>
<dbReference type="GeneID" id="67146672"/>
<proteinExistence type="predicted"/>
<dbReference type="AlphaFoldDB" id="A0A7U0FMI6"/>
<protein>
    <submittedName>
        <fullName evidence="3">Uncharacterized protein</fullName>
    </submittedName>
</protein>
<dbReference type="RefSeq" id="YP_010148078.1">
    <property type="nucleotide sequence ID" value="NC_057093.1"/>
</dbReference>
<geneLocation type="mitochondrion" evidence="3"/>
<keyword evidence="3" id="KW-0496">Mitochondrion</keyword>
<name>A0A7U0FMI6_9BIVA</name>
<feature type="compositionally biased region" description="Polar residues" evidence="1">
    <location>
        <begin position="77"/>
        <end position="87"/>
    </location>
</feature>
<feature type="transmembrane region" description="Helical" evidence="2">
    <location>
        <begin position="20"/>
        <end position="37"/>
    </location>
</feature>
<gene>
    <name evidence="3" type="primary">FORF</name>
</gene>
<keyword evidence="2" id="KW-0472">Membrane</keyword>
<dbReference type="CTD" id="31079753"/>
<dbReference type="EMBL" id="MW413895">
    <property type="protein sequence ID" value="QQV68447.1"/>
    <property type="molecule type" value="Genomic_DNA"/>
</dbReference>